<proteinExistence type="inferred from homology"/>
<accession>A0A1Q3B9N5</accession>
<reference evidence="4" key="1">
    <citation type="submission" date="2016-04" db="EMBL/GenBank/DDBJ databases">
        <title>Cephalotus genome sequencing.</title>
        <authorList>
            <person name="Fukushima K."/>
            <person name="Hasebe M."/>
            <person name="Fang X."/>
        </authorList>
    </citation>
    <scope>NUCLEOTIDE SEQUENCE [LARGE SCALE GENOMIC DNA]</scope>
    <source>
        <strain evidence="4">cv. St1</strain>
    </source>
</reference>
<sequence>MFDGFLKPKFYVKSKSLMRITKTRLEALKKKKNAVQKYLKNDIADLLKNGLDYNAYGRAEGLLVEKNMSSCYDLILQFCGCIYGQLSVMQKQRECPLECREAVPSLMYAAARFADLPELRDLRNMFTEKYGNSLEPFISVELVEKLGANPPTKEMKLQLLHDIAQEFSIEWDSKSLDQKLFQPPPPDPPKLRPLKDDENDDANNWNKNKYHDFPKRDGLGVCNNLSNAGEDIVPTWNGRDLTSYGRKTVADDKYKMYSSSEDEVSSASRRESTDCDVHSSSIGSISEDDTESRQCFPYRFVPPPYIKSNAGKEESRPKEPSTPYSHVDAGKNNNQDGLVGEAKSKPRSVRQRNLKPPPGREIVDRVGNNNSIGMKQDDTRFGLKAIGADSIDQSNEEEKIMDGLLMHYSKKQSPHSLKTIEDTEETRRPRSARSELPLPPGRAVSLPQEPTTPTGASRGHARATSFQPDMLTGHVHPKLPDYDDLAARLAALRR</sequence>
<dbReference type="FunFam" id="1.20.1260.60:FF:000002">
    <property type="entry name" value="Vacuolar protein sorting-associated protein IST1"/>
    <property type="match status" value="1"/>
</dbReference>
<comment type="similarity">
    <text evidence="1">Belongs to the IST1 family.</text>
</comment>
<keyword evidence="4" id="KW-1185">Reference proteome</keyword>
<feature type="region of interest" description="Disordered" evidence="2">
    <location>
        <begin position="256"/>
        <end position="375"/>
    </location>
</feature>
<dbReference type="Gene3D" id="1.20.1260.60">
    <property type="entry name" value="Vacuolar protein sorting-associated protein Ist1"/>
    <property type="match status" value="1"/>
</dbReference>
<feature type="region of interest" description="Disordered" evidence="2">
    <location>
        <begin position="408"/>
        <end position="482"/>
    </location>
</feature>
<feature type="compositionally biased region" description="Basic and acidic residues" evidence="2">
    <location>
        <begin position="418"/>
        <end position="428"/>
    </location>
</feature>
<feature type="compositionally biased region" description="Basic and acidic residues" evidence="2">
    <location>
        <begin position="268"/>
        <end position="277"/>
    </location>
</feature>
<protein>
    <submittedName>
        <fullName evidence="3">Ist1 domain-containing protein</fullName>
    </submittedName>
</protein>
<evidence type="ECO:0000313" key="4">
    <source>
        <dbReference type="Proteomes" id="UP000187406"/>
    </source>
</evidence>
<evidence type="ECO:0000313" key="3">
    <source>
        <dbReference type="EMBL" id="GAV64493.1"/>
    </source>
</evidence>
<organism evidence="3 4">
    <name type="scientific">Cephalotus follicularis</name>
    <name type="common">Albany pitcher plant</name>
    <dbReference type="NCBI Taxonomy" id="3775"/>
    <lineage>
        <taxon>Eukaryota</taxon>
        <taxon>Viridiplantae</taxon>
        <taxon>Streptophyta</taxon>
        <taxon>Embryophyta</taxon>
        <taxon>Tracheophyta</taxon>
        <taxon>Spermatophyta</taxon>
        <taxon>Magnoliopsida</taxon>
        <taxon>eudicotyledons</taxon>
        <taxon>Gunneridae</taxon>
        <taxon>Pentapetalae</taxon>
        <taxon>rosids</taxon>
        <taxon>fabids</taxon>
        <taxon>Oxalidales</taxon>
        <taxon>Cephalotaceae</taxon>
        <taxon>Cephalotus</taxon>
    </lineage>
</organism>
<dbReference type="PANTHER" id="PTHR12161">
    <property type="entry name" value="IST1 FAMILY MEMBER"/>
    <property type="match status" value="1"/>
</dbReference>
<feature type="compositionally biased region" description="Basic and acidic residues" evidence="2">
    <location>
        <begin position="310"/>
        <end position="319"/>
    </location>
</feature>
<dbReference type="InParanoid" id="A0A1Q3B9N5"/>
<dbReference type="STRING" id="3775.A0A1Q3B9N5"/>
<feature type="region of interest" description="Disordered" evidence="2">
    <location>
        <begin position="177"/>
        <end position="210"/>
    </location>
</feature>
<comment type="caution">
    <text evidence="3">The sequence shown here is derived from an EMBL/GenBank/DDBJ whole genome shotgun (WGS) entry which is preliminary data.</text>
</comment>
<dbReference type="Proteomes" id="UP000187406">
    <property type="component" value="Unassembled WGS sequence"/>
</dbReference>
<evidence type="ECO:0000256" key="1">
    <source>
        <dbReference type="ARBA" id="ARBA00005536"/>
    </source>
</evidence>
<dbReference type="EMBL" id="BDDD01000348">
    <property type="protein sequence ID" value="GAV64493.1"/>
    <property type="molecule type" value="Genomic_DNA"/>
</dbReference>
<dbReference type="InterPro" id="IPR042277">
    <property type="entry name" value="IST1-like"/>
</dbReference>
<name>A0A1Q3B9N5_CEPFO</name>
<dbReference type="InterPro" id="IPR005061">
    <property type="entry name" value="Ist1"/>
</dbReference>
<evidence type="ECO:0000256" key="2">
    <source>
        <dbReference type="SAM" id="MobiDB-lite"/>
    </source>
</evidence>
<dbReference type="AlphaFoldDB" id="A0A1Q3B9N5"/>
<dbReference type="Pfam" id="PF03398">
    <property type="entry name" value="Ist1"/>
    <property type="match status" value="1"/>
</dbReference>
<dbReference type="GO" id="GO:0015031">
    <property type="term" value="P:protein transport"/>
    <property type="evidence" value="ECO:0007669"/>
    <property type="project" value="InterPro"/>
</dbReference>
<gene>
    <name evidence="3" type="ORF">CFOL_v3_08011</name>
</gene>
<dbReference type="OrthoDB" id="29853at2759"/>
<dbReference type="PANTHER" id="PTHR12161:SF60">
    <property type="entry name" value="REGULATOR OF VPS4 ACTIVITY IN THE MVB PATHWAY PROTEIN"/>
    <property type="match status" value="1"/>
</dbReference>